<keyword evidence="2" id="KW-1185">Reference proteome</keyword>
<dbReference type="AlphaFoldDB" id="A0A4R3HYZ0"/>
<dbReference type="Proteomes" id="UP000295382">
    <property type="component" value="Unassembled WGS sequence"/>
</dbReference>
<protein>
    <submittedName>
        <fullName evidence="1">Uncharacterized protein</fullName>
    </submittedName>
</protein>
<dbReference type="EMBL" id="SLZQ01000002">
    <property type="protein sequence ID" value="TCS38448.1"/>
    <property type="molecule type" value="Genomic_DNA"/>
</dbReference>
<accession>A0A4R3HYZ0</accession>
<organism evidence="1 2">
    <name type="scientific">Paucimonas lemoignei</name>
    <name type="common">Pseudomonas lemoignei</name>
    <dbReference type="NCBI Taxonomy" id="29443"/>
    <lineage>
        <taxon>Bacteria</taxon>
        <taxon>Pseudomonadati</taxon>
        <taxon>Pseudomonadota</taxon>
        <taxon>Betaproteobacteria</taxon>
        <taxon>Burkholderiales</taxon>
        <taxon>Burkholderiaceae</taxon>
        <taxon>Paucimonas</taxon>
    </lineage>
</organism>
<name>A0A4R3HYZ0_PAULE</name>
<sequence>MQDQQCFFREIKKCCFKRACDWREENFSYLLGNLNWEFLMKLAVPIEHGNVLVRFRIAG</sequence>
<proteinExistence type="predicted"/>
<evidence type="ECO:0000313" key="2">
    <source>
        <dbReference type="Proteomes" id="UP000295382"/>
    </source>
</evidence>
<gene>
    <name evidence="1" type="ORF">EDC30_102187</name>
</gene>
<comment type="caution">
    <text evidence="1">The sequence shown here is derived from an EMBL/GenBank/DDBJ whole genome shotgun (WGS) entry which is preliminary data.</text>
</comment>
<reference evidence="1 2" key="1">
    <citation type="submission" date="2019-03" db="EMBL/GenBank/DDBJ databases">
        <title>Genomic Encyclopedia of Type Strains, Phase IV (KMG-IV): sequencing the most valuable type-strain genomes for metagenomic binning, comparative biology and taxonomic classification.</title>
        <authorList>
            <person name="Goeker M."/>
        </authorList>
    </citation>
    <scope>NUCLEOTIDE SEQUENCE [LARGE SCALE GENOMIC DNA]</scope>
    <source>
        <strain evidence="1 2">DSM 7445</strain>
    </source>
</reference>
<evidence type="ECO:0000313" key="1">
    <source>
        <dbReference type="EMBL" id="TCS38448.1"/>
    </source>
</evidence>